<sequence length="1110" mass="121481">MPPAVASPSPWRRRRRLVFQSVFQTDVSQPTPQVTPCVRFPDHGQPFGGHGHDTGAGSVELPGDFRAQSGPVFSQAATTQEHGLAHAPTITDLSSSSQSTIVAPSRSDLYPPQPLFPMLATAGNDQVAYDRAWHVVTARIALPSSATADDSFGTLPPDSQRHPASQLHPASQQVVGADQEFYDALALVVHAASLSPRATHTDDIIAWHAQQVRAHFAQHVIPLLSGCVDDEGDNEGREDEVRGARGVGQLGVGRKSNYYERHIVIVMSSIRTLEAALRLYFYGLGLLIRGFGRLVDGSASEQAAAEAELLATRFRRDIHALVGNSASEELMRSVRIVLVRLASTILGMPSAEDGVTRSAPLHRPSPPSDEDVRALAARQRLHELVEQLHNVGLAGERFQVLFAEIMDSMMSKFVTGAYAGAWTLSSDGSREVSAAASTISLRANSSQSSTSPCILSLSDWIENHFARLSLEVLSRVSSDPSSSPVTLSDVKTYQSLALGRLAALRIAELFDIALAWPQSRGALDDLRATITTTARRLQLTSNFSRTLQTRLLHPGRSTLEILRTYIAIIRTFHALDPSKVLLSHIEPNLQLYLCQRDDAVRVVVTGLLASVDEIRNARKAKEFAERQHQGKTQKGGDAESGPFMTPAIPRRGNHRTPGSTRRRRDSTPDQTAMDLLDTPLKTSRGRAAAPPNKLVELALLLNDHTQTRRPAPEDEELDWNDMSWVPDPVDAGANYKRPKSEDVIGTLISALGSEDTFIKEFSSVVAGRLLGEPTRFDQELRVLDLLKRRFGEAALQNCDVMIRDVQDSRRVDAAIKRQREKATGGTRATETPLRTPTANKGTETVETEAQYQARILSRLFWPDLEREHFLLPTPIVEYQRWYEQGYETLKSKRKLTWLNQLGQARVELELEDRTVVVDCSTIEATVIYAFQDPEAKPGGDGPARRSADELYNELQLDEDLISEALTFWAGKGVLKRVAPGTFVVVETLASATASAAGNASSGTEAVAAGSPSEGDAEAEASEGASPRKQDSGSGRSAKEKERRAMYWQYVKGMLTNASASMPLAQVSMMMKMLVPDGFPWSGEELQEFLGEKVTAGDLEVVGGKYRLARK</sequence>
<dbReference type="GO" id="GO:0051301">
    <property type="term" value="P:cell division"/>
    <property type="evidence" value="ECO:0007669"/>
    <property type="project" value="UniProtKB-KW"/>
</dbReference>
<comment type="similarity">
    <text evidence="6">Belongs to the cullin family.</text>
</comment>
<dbReference type="SUPFAM" id="SSF75632">
    <property type="entry name" value="Cullin homology domain"/>
    <property type="match status" value="1"/>
</dbReference>
<dbReference type="InterPro" id="IPR036390">
    <property type="entry name" value="WH_DNA-bd_sf"/>
</dbReference>
<feature type="compositionally biased region" description="Low complexity" evidence="7">
    <location>
        <begin position="994"/>
        <end position="1013"/>
    </location>
</feature>
<feature type="domain" description="Cullin family profile" evidence="8">
    <location>
        <begin position="746"/>
        <end position="969"/>
    </location>
</feature>
<dbReference type="Proteomes" id="UP001321760">
    <property type="component" value="Unassembled WGS sequence"/>
</dbReference>
<dbReference type="InterPro" id="IPR044554">
    <property type="entry name" value="ANAPC2"/>
</dbReference>
<organism evidence="9 10">
    <name type="scientific">Podospora aff. communis PSN243</name>
    <dbReference type="NCBI Taxonomy" id="3040156"/>
    <lineage>
        <taxon>Eukaryota</taxon>
        <taxon>Fungi</taxon>
        <taxon>Dikarya</taxon>
        <taxon>Ascomycota</taxon>
        <taxon>Pezizomycotina</taxon>
        <taxon>Sordariomycetes</taxon>
        <taxon>Sordariomycetidae</taxon>
        <taxon>Sordariales</taxon>
        <taxon>Podosporaceae</taxon>
        <taxon>Podospora</taxon>
    </lineage>
</organism>
<proteinExistence type="inferred from homology"/>
<dbReference type="InterPro" id="IPR036317">
    <property type="entry name" value="Cullin_homology_sf"/>
</dbReference>
<dbReference type="PANTHER" id="PTHR45957:SF1">
    <property type="entry name" value="ANAPHASE-PROMOTING COMPLEX SUBUNIT 2"/>
    <property type="match status" value="1"/>
</dbReference>
<keyword evidence="2" id="KW-0132">Cell division</keyword>
<accession>A0AAV9GTX8</accession>
<evidence type="ECO:0000256" key="5">
    <source>
        <dbReference type="ARBA" id="ARBA00023306"/>
    </source>
</evidence>
<dbReference type="SUPFAM" id="SSF46785">
    <property type="entry name" value="Winged helix' DNA-binding domain"/>
    <property type="match status" value="1"/>
</dbReference>
<evidence type="ECO:0000313" key="10">
    <source>
        <dbReference type="Proteomes" id="UP001321760"/>
    </source>
</evidence>
<evidence type="ECO:0000256" key="2">
    <source>
        <dbReference type="ARBA" id="ARBA00022618"/>
    </source>
</evidence>
<reference evidence="9" key="1">
    <citation type="journal article" date="2023" name="Mol. Phylogenet. Evol.">
        <title>Genome-scale phylogeny and comparative genomics of the fungal order Sordariales.</title>
        <authorList>
            <person name="Hensen N."/>
            <person name="Bonometti L."/>
            <person name="Westerberg I."/>
            <person name="Brannstrom I.O."/>
            <person name="Guillou S."/>
            <person name="Cros-Aarteil S."/>
            <person name="Calhoun S."/>
            <person name="Haridas S."/>
            <person name="Kuo A."/>
            <person name="Mondo S."/>
            <person name="Pangilinan J."/>
            <person name="Riley R."/>
            <person name="LaButti K."/>
            <person name="Andreopoulos B."/>
            <person name="Lipzen A."/>
            <person name="Chen C."/>
            <person name="Yan M."/>
            <person name="Daum C."/>
            <person name="Ng V."/>
            <person name="Clum A."/>
            <person name="Steindorff A."/>
            <person name="Ohm R.A."/>
            <person name="Martin F."/>
            <person name="Silar P."/>
            <person name="Natvig D.O."/>
            <person name="Lalanne C."/>
            <person name="Gautier V."/>
            <person name="Ament-Velasquez S.L."/>
            <person name="Kruys A."/>
            <person name="Hutchinson M.I."/>
            <person name="Powell A.J."/>
            <person name="Barry K."/>
            <person name="Miller A.N."/>
            <person name="Grigoriev I.V."/>
            <person name="Debuchy R."/>
            <person name="Gladieux P."/>
            <person name="Hiltunen Thoren M."/>
            <person name="Johannesson H."/>
        </authorList>
    </citation>
    <scope>NUCLEOTIDE SEQUENCE</scope>
    <source>
        <strain evidence="9">PSN243</strain>
    </source>
</reference>
<dbReference type="GO" id="GO:0007091">
    <property type="term" value="P:metaphase/anaphase transition of mitotic cell cycle"/>
    <property type="evidence" value="ECO:0007669"/>
    <property type="project" value="TreeGrafter"/>
</dbReference>
<feature type="region of interest" description="Disordered" evidence="7">
    <location>
        <begin position="818"/>
        <end position="844"/>
    </location>
</feature>
<keyword evidence="10" id="KW-1185">Reference proteome</keyword>
<evidence type="ECO:0000313" key="9">
    <source>
        <dbReference type="EMBL" id="KAK4451479.1"/>
    </source>
</evidence>
<dbReference type="PROSITE" id="PS50069">
    <property type="entry name" value="CULLIN_2"/>
    <property type="match status" value="1"/>
</dbReference>
<feature type="region of interest" description="Disordered" evidence="7">
    <location>
        <begin position="147"/>
        <end position="171"/>
    </location>
</feature>
<evidence type="ECO:0000256" key="4">
    <source>
        <dbReference type="ARBA" id="ARBA00022786"/>
    </source>
</evidence>
<dbReference type="Gene3D" id="1.20.1310.10">
    <property type="entry name" value="Cullin Repeats"/>
    <property type="match status" value="1"/>
</dbReference>
<evidence type="ECO:0000256" key="1">
    <source>
        <dbReference type="ARBA" id="ARBA00016068"/>
    </source>
</evidence>
<dbReference type="Pfam" id="PF26557">
    <property type="entry name" value="Cullin_AB"/>
    <property type="match status" value="1"/>
</dbReference>
<feature type="region of interest" description="Disordered" evidence="7">
    <location>
        <begin position="622"/>
        <end position="675"/>
    </location>
</feature>
<protein>
    <recommendedName>
        <fullName evidence="1">Anaphase-promoting complex subunit 2</fullName>
    </recommendedName>
</protein>
<keyword evidence="4" id="KW-0833">Ubl conjugation pathway</keyword>
<dbReference type="GO" id="GO:0031625">
    <property type="term" value="F:ubiquitin protein ligase binding"/>
    <property type="evidence" value="ECO:0007669"/>
    <property type="project" value="InterPro"/>
</dbReference>
<dbReference type="InterPro" id="IPR014786">
    <property type="entry name" value="ANAPC2_C"/>
</dbReference>
<dbReference type="GO" id="GO:0070979">
    <property type="term" value="P:protein K11-linked ubiquitination"/>
    <property type="evidence" value="ECO:0007669"/>
    <property type="project" value="TreeGrafter"/>
</dbReference>
<keyword evidence="5" id="KW-0131">Cell cycle</keyword>
<keyword evidence="3" id="KW-0498">Mitosis</keyword>
<dbReference type="InterPro" id="IPR057975">
    <property type="entry name" value="TPR_ANAPC2"/>
</dbReference>
<gene>
    <name evidence="9" type="ORF">QBC34DRAFT_56429</name>
</gene>
<evidence type="ECO:0000256" key="3">
    <source>
        <dbReference type="ARBA" id="ARBA00022776"/>
    </source>
</evidence>
<dbReference type="EMBL" id="MU865928">
    <property type="protein sequence ID" value="KAK4451479.1"/>
    <property type="molecule type" value="Genomic_DNA"/>
</dbReference>
<feature type="region of interest" description="Disordered" evidence="7">
    <location>
        <begin position="994"/>
        <end position="1039"/>
    </location>
</feature>
<dbReference type="GO" id="GO:0005680">
    <property type="term" value="C:anaphase-promoting complex"/>
    <property type="evidence" value="ECO:0007669"/>
    <property type="project" value="TreeGrafter"/>
</dbReference>
<dbReference type="SMART" id="SM00182">
    <property type="entry name" value="CULLIN"/>
    <property type="match status" value="1"/>
</dbReference>
<dbReference type="InterPro" id="IPR059120">
    <property type="entry name" value="Cullin-like_AB"/>
</dbReference>
<dbReference type="Pfam" id="PF25773">
    <property type="entry name" value="TPR_ANAPC2"/>
    <property type="match status" value="1"/>
</dbReference>
<comment type="caution">
    <text evidence="9">The sequence shown here is derived from an EMBL/GenBank/DDBJ whole genome shotgun (WGS) entry which is preliminary data.</text>
</comment>
<dbReference type="Gene3D" id="3.30.230.130">
    <property type="entry name" value="Cullin, Chain C, Domain 2"/>
    <property type="match status" value="1"/>
</dbReference>
<dbReference type="SMART" id="SM01013">
    <property type="entry name" value="APC2"/>
    <property type="match status" value="1"/>
</dbReference>
<evidence type="ECO:0000256" key="7">
    <source>
        <dbReference type="SAM" id="MobiDB-lite"/>
    </source>
</evidence>
<feature type="compositionally biased region" description="Basic and acidic residues" evidence="7">
    <location>
        <begin position="1025"/>
        <end position="1039"/>
    </location>
</feature>
<dbReference type="Pfam" id="PF08672">
    <property type="entry name" value="ANAPC2"/>
    <property type="match status" value="1"/>
</dbReference>
<feature type="compositionally biased region" description="Polar residues" evidence="7">
    <location>
        <begin position="826"/>
        <end position="844"/>
    </location>
</feature>
<dbReference type="Gene3D" id="1.10.10.10">
    <property type="entry name" value="Winged helix-like DNA-binding domain superfamily/Winged helix DNA-binding domain"/>
    <property type="match status" value="1"/>
</dbReference>
<evidence type="ECO:0000256" key="6">
    <source>
        <dbReference type="PROSITE-ProRule" id="PRU00330"/>
    </source>
</evidence>
<reference evidence="9" key="2">
    <citation type="submission" date="2023-05" db="EMBL/GenBank/DDBJ databases">
        <authorList>
            <consortium name="Lawrence Berkeley National Laboratory"/>
            <person name="Steindorff A."/>
            <person name="Hensen N."/>
            <person name="Bonometti L."/>
            <person name="Westerberg I."/>
            <person name="Brannstrom I.O."/>
            <person name="Guillou S."/>
            <person name="Cros-Aarteil S."/>
            <person name="Calhoun S."/>
            <person name="Haridas S."/>
            <person name="Kuo A."/>
            <person name="Mondo S."/>
            <person name="Pangilinan J."/>
            <person name="Riley R."/>
            <person name="Labutti K."/>
            <person name="Andreopoulos B."/>
            <person name="Lipzen A."/>
            <person name="Chen C."/>
            <person name="Yanf M."/>
            <person name="Daum C."/>
            <person name="Ng V."/>
            <person name="Clum A."/>
            <person name="Ohm R."/>
            <person name="Martin F."/>
            <person name="Silar P."/>
            <person name="Natvig D."/>
            <person name="Lalanne C."/>
            <person name="Gautier V."/>
            <person name="Ament-Velasquez S.L."/>
            <person name="Kruys A."/>
            <person name="Hutchinson M.I."/>
            <person name="Powell A.J."/>
            <person name="Barry K."/>
            <person name="Miller A.N."/>
            <person name="Grigoriev I.V."/>
            <person name="Debuchy R."/>
            <person name="Gladieux P."/>
            <person name="Thoren M.H."/>
            <person name="Johannesson H."/>
        </authorList>
    </citation>
    <scope>NUCLEOTIDE SEQUENCE</scope>
    <source>
        <strain evidence="9">PSN243</strain>
    </source>
</reference>
<dbReference type="PANTHER" id="PTHR45957">
    <property type="entry name" value="ANAPHASE-PROMOTING COMPLEX SUBUNIT 2"/>
    <property type="match status" value="1"/>
</dbReference>
<dbReference type="InterPro" id="IPR036388">
    <property type="entry name" value="WH-like_DNA-bd_sf"/>
</dbReference>
<evidence type="ECO:0000259" key="8">
    <source>
        <dbReference type="PROSITE" id="PS50069"/>
    </source>
</evidence>
<dbReference type="AlphaFoldDB" id="A0AAV9GTX8"/>
<dbReference type="InterPro" id="IPR016158">
    <property type="entry name" value="Cullin_homology"/>
</dbReference>
<name>A0AAV9GTX8_9PEZI</name>
<dbReference type="GO" id="GO:0006511">
    <property type="term" value="P:ubiquitin-dependent protein catabolic process"/>
    <property type="evidence" value="ECO:0007669"/>
    <property type="project" value="InterPro"/>
</dbReference>